<name>A0A6J5RJ60_9CAUD</name>
<reference evidence="1" key="1">
    <citation type="submission" date="2020-05" db="EMBL/GenBank/DDBJ databases">
        <authorList>
            <person name="Chiriac C."/>
            <person name="Salcher M."/>
            <person name="Ghai R."/>
            <person name="Kavagutti S V."/>
        </authorList>
    </citation>
    <scope>NUCLEOTIDE SEQUENCE</scope>
</reference>
<organism evidence="1">
    <name type="scientific">uncultured Caudovirales phage</name>
    <dbReference type="NCBI Taxonomy" id="2100421"/>
    <lineage>
        <taxon>Viruses</taxon>
        <taxon>Duplodnaviria</taxon>
        <taxon>Heunggongvirae</taxon>
        <taxon>Uroviricota</taxon>
        <taxon>Caudoviricetes</taxon>
        <taxon>Peduoviridae</taxon>
        <taxon>Maltschvirus</taxon>
        <taxon>Maltschvirus maltsch</taxon>
    </lineage>
</organism>
<accession>A0A6J5RJ60</accession>
<proteinExistence type="predicted"/>
<dbReference type="EMBL" id="LR797178">
    <property type="protein sequence ID" value="CAB4191814.1"/>
    <property type="molecule type" value="Genomic_DNA"/>
</dbReference>
<protein>
    <submittedName>
        <fullName evidence="1">Uncharacterized protein</fullName>
    </submittedName>
</protein>
<evidence type="ECO:0000313" key="1">
    <source>
        <dbReference type="EMBL" id="CAB4191814.1"/>
    </source>
</evidence>
<sequence>MTSETMRQADLFTEADFAVEELESKQLNATTRKGILSKLIEAKDGR</sequence>
<gene>
    <name evidence="1" type="ORF">UFOVP1229_153</name>
</gene>